<keyword evidence="2" id="KW-1185">Reference proteome</keyword>
<proteinExistence type="predicted"/>
<reference evidence="1 2" key="1">
    <citation type="submission" date="2016-02" db="EMBL/GenBank/DDBJ databases">
        <title>Genome sequence of Clostridium colicanis DSM 13634.</title>
        <authorList>
            <person name="Poehlein A."/>
            <person name="Daniel R."/>
        </authorList>
    </citation>
    <scope>NUCLEOTIDE SEQUENCE [LARGE SCALE GENOMIC DNA]</scope>
    <source>
        <strain evidence="1 2">DSM 13634</strain>
    </source>
</reference>
<sequence length="53" mass="6173">MLISLALIFLLGLMLGKIFNQLKLPSLLGMIIDRLYTKLLKHEYYADFLDLNM</sequence>
<comment type="caution">
    <text evidence="1">The sequence shown here is derived from an EMBL/GenBank/DDBJ whole genome shotgun (WGS) entry which is preliminary data.</text>
</comment>
<evidence type="ECO:0000313" key="1">
    <source>
        <dbReference type="EMBL" id="KYH30036.1"/>
    </source>
</evidence>
<organism evidence="1 2">
    <name type="scientific">Clostridium colicanis DSM 13634</name>
    <dbReference type="NCBI Taxonomy" id="1121305"/>
    <lineage>
        <taxon>Bacteria</taxon>
        <taxon>Bacillati</taxon>
        <taxon>Bacillota</taxon>
        <taxon>Clostridia</taxon>
        <taxon>Eubacteriales</taxon>
        <taxon>Clostridiaceae</taxon>
        <taxon>Clostridium</taxon>
    </lineage>
</organism>
<dbReference type="AlphaFoldDB" id="A0A151AQY1"/>
<gene>
    <name evidence="1" type="ORF">CLCOL_06740</name>
</gene>
<name>A0A151AQY1_9CLOT</name>
<dbReference type="Proteomes" id="UP000075374">
    <property type="component" value="Unassembled WGS sequence"/>
</dbReference>
<accession>A0A151AQY1</accession>
<protein>
    <submittedName>
        <fullName evidence="1">Uncharacterized protein</fullName>
    </submittedName>
</protein>
<evidence type="ECO:0000313" key="2">
    <source>
        <dbReference type="Proteomes" id="UP000075374"/>
    </source>
</evidence>
<dbReference type="PATRIC" id="fig|1121305.3.peg.681"/>
<dbReference type="EMBL" id="LTBB01000002">
    <property type="protein sequence ID" value="KYH30036.1"/>
    <property type="molecule type" value="Genomic_DNA"/>
</dbReference>